<dbReference type="PANTHER" id="PTHR30250:SF31">
    <property type="entry name" value="INNER MEMBRANE PROTEIN YGHQ"/>
    <property type="match status" value="1"/>
</dbReference>
<feature type="transmembrane region" description="Helical" evidence="6">
    <location>
        <begin position="389"/>
        <end position="407"/>
    </location>
</feature>
<feature type="transmembrane region" description="Helical" evidence="6">
    <location>
        <begin position="413"/>
        <end position="431"/>
    </location>
</feature>
<comment type="subcellular location">
    <subcellularLocation>
        <location evidence="1">Cell membrane</location>
        <topology evidence="1">Multi-pass membrane protein</topology>
    </subcellularLocation>
</comment>
<evidence type="ECO:0000313" key="8">
    <source>
        <dbReference type="Proteomes" id="UP000001176"/>
    </source>
</evidence>
<evidence type="ECO:0000256" key="2">
    <source>
        <dbReference type="ARBA" id="ARBA00022475"/>
    </source>
</evidence>
<name>A9H6D0_GLUDA</name>
<keyword evidence="2" id="KW-1003">Cell membrane</keyword>
<proteinExistence type="predicted"/>
<dbReference type="OrthoDB" id="493991at2"/>
<keyword evidence="3 6" id="KW-0812">Transmembrane</keyword>
<keyword evidence="5 6" id="KW-0472">Membrane</keyword>
<accession>A9H6D0</accession>
<keyword evidence="8" id="KW-1185">Reference proteome</keyword>
<organism evidence="7 8">
    <name type="scientific">Gluconacetobacter diazotrophicus (strain ATCC 49037 / DSM 5601 / CCUG 37298 / CIP 103539 / LMG 7603 / PAl5)</name>
    <dbReference type="NCBI Taxonomy" id="272568"/>
    <lineage>
        <taxon>Bacteria</taxon>
        <taxon>Pseudomonadati</taxon>
        <taxon>Pseudomonadota</taxon>
        <taxon>Alphaproteobacteria</taxon>
        <taxon>Acetobacterales</taxon>
        <taxon>Acetobacteraceae</taxon>
        <taxon>Gluconacetobacter</taxon>
    </lineage>
</organism>
<evidence type="ECO:0000256" key="1">
    <source>
        <dbReference type="ARBA" id="ARBA00004651"/>
    </source>
</evidence>
<gene>
    <name evidence="7" type="ordered locus">GDI0502</name>
</gene>
<keyword evidence="4 6" id="KW-1133">Transmembrane helix</keyword>
<feature type="transmembrane region" description="Helical" evidence="6">
    <location>
        <begin position="352"/>
        <end position="369"/>
    </location>
</feature>
<reference evidence="7 8" key="1">
    <citation type="journal article" date="2009" name="BMC Genomics">
        <title>Complete genome sequence of the sugarcane nitrogen-fixing endophyte Gluconacetobacter diazotrophicus Pal5.</title>
        <authorList>
            <person name="Bertalan M."/>
            <person name="Albano R."/>
            <person name="Padua V."/>
            <person name="Rouws L."/>
            <person name="Rojas C."/>
            <person name="Hemerly A."/>
            <person name="Teixeira K."/>
            <person name="Schwab S."/>
            <person name="Araujo J."/>
            <person name="Oliveira A."/>
            <person name="Franca L."/>
            <person name="Magalhaes V."/>
            <person name="Alqueres S."/>
            <person name="Cardoso A."/>
            <person name="Almeida W."/>
            <person name="Loureiro M.M."/>
            <person name="Nogueira E."/>
            <person name="Cidade D."/>
            <person name="Oliveira D."/>
            <person name="Simao T."/>
            <person name="Macedo J."/>
            <person name="Valadao A."/>
            <person name="Dreschsel M."/>
            <person name="Freitas F."/>
            <person name="Vidal M."/>
            <person name="Guedes H."/>
            <person name="Rodrigues E."/>
            <person name="Meneses C."/>
            <person name="Brioso P."/>
            <person name="Pozzer L."/>
            <person name="Figueiredo D."/>
            <person name="Montano H."/>
            <person name="Junior J."/>
            <person name="Filho G."/>
            <person name="Flores V."/>
            <person name="Ferreira B."/>
            <person name="Branco A."/>
            <person name="Gonzalez P."/>
            <person name="Guillobel H."/>
            <person name="Lemos M."/>
            <person name="Seibel L."/>
            <person name="Macedo J."/>
            <person name="Alves-Ferreira M."/>
            <person name="Sachetto-Martins G."/>
            <person name="Coelho A."/>
            <person name="Santos E."/>
            <person name="Amaral G."/>
            <person name="Neves A."/>
            <person name="Pacheco A.B."/>
            <person name="Carvalho D."/>
            <person name="Lery L."/>
            <person name="Bisch P."/>
            <person name="Rossle S.C."/>
            <person name="Urmenyi T."/>
            <person name="Kruger W.V."/>
            <person name="Martins O."/>
            <person name="Baldani J.I."/>
            <person name="Ferreira P.C."/>
        </authorList>
    </citation>
    <scope>NUCLEOTIDE SEQUENCE [LARGE SCALE GENOMIC DNA]</scope>
    <source>
        <strain evidence="8">ATCC 49037 / DSM 5601 / CCUG 37298 / CIP 103539 / LMG 7603 / PAl5</strain>
    </source>
</reference>
<dbReference type="AlphaFoldDB" id="A9H6D0"/>
<dbReference type="EMBL" id="AM889285">
    <property type="protein sequence ID" value="CAP54445.1"/>
    <property type="molecule type" value="Genomic_DNA"/>
</dbReference>
<feature type="transmembrane region" description="Helical" evidence="6">
    <location>
        <begin position="98"/>
        <end position="121"/>
    </location>
</feature>
<feature type="transmembrane region" description="Helical" evidence="6">
    <location>
        <begin position="193"/>
        <end position="213"/>
    </location>
</feature>
<evidence type="ECO:0000256" key="4">
    <source>
        <dbReference type="ARBA" id="ARBA00022989"/>
    </source>
</evidence>
<dbReference type="GO" id="GO:0005886">
    <property type="term" value="C:plasma membrane"/>
    <property type="evidence" value="ECO:0007669"/>
    <property type="project" value="UniProtKB-SubCell"/>
</dbReference>
<dbReference type="KEGG" id="gdi:GDI0502"/>
<feature type="transmembrane region" description="Helical" evidence="6">
    <location>
        <begin position="133"/>
        <end position="155"/>
    </location>
</feature>
<evidence type="ECO:0000256" key="3">
    <source>
        <dbReference type="ARBA" id="ARBA00022692"/>
    </source>
</evidence>
<evidence type="ECO:0000313" key="7">
    <source>
        <dbReference type="EMBL" id="CAP54445.1"/>
    </source>
</evidence>
<feature type="transmembrane region" description="Helical" evidence="6">
    <location>
        <begin position="317"/>
        <end position="340"/>
    </location>
</feature>
<evidence type="ECO:0000256" key="5">
    <source>
        <dbReference type="ARBA" id="ARBA00023136"/>
    </source>
</evidence>
<sequence>MSSHDTGLTARIFRNTGYLLGGKGMAGVLGFANTALAVRALGLRDYGVLLLIHACAGSFSVATRFQSWQPLLHFGSTLFAHGEDEGERDRFQTLLRHCFLLDIAGAAAGCGLALAGVAWFGPVLGWPVADQGAAMLYMTSILVMNTCCALGVLRLTNRFRQSAMADVAMMLTRLLGTVAGLCLHWSLPAFLAVWYAGTIMAFSTNSLAAWRAIRDTPSFTGFRILGARWLSRIDGIWRLTLSTSGDQAVSSLTARMAVLLVGAATDPAATAIYSVTWHVCDALAQPAQLLTPALYPELIRLRDRKDWAGMWRVMRRIFLALGIFSIVALLVAASVGPWVFHSLLAIHRPDNLPLLMLLTTAAILDLWDVPLEPVLFSLGWAQQLFASRIAATVLSLPILYGLAHLWGVDGAGVATLFAEALILSTRCFPFLRMKRQGFSP</sequence>
<protein>
    <submittedName>
        <fullName evidence="7">Putative membrane protein</fullName>
    </submittedName>
</protein>
<dbReference type="InterPro" id="IPR050833">
    <property type="entry name" value="Poly_Biosynth_Transport"/>
</dbReference>
<dbReference type="Proteomes" id="UP000001176">
    <property type="component" value="Chromosome"/>
</dbReference>
<evidence type="ECO:0000256" key="6">
    <source>
        <dbReference type="SAM" id="Phobius"/>
    </source>
</evidence>
<feature type="transmembrane region" description="Helical" evidence="6">
    <location>
        <begin position="167"/>
        <end position="187"/>
    </location>
</feature>
<dbReference type="RefSeq" id="WP_012222943.1">
    <property type="nucleotide sequence ID" value="NC_010125.1"/>
</dbReference>
<dbReference type="PANTHER" id="PTHR30250">
    <property type="entry name" value="PST FAMILY PREDICTED COLANIC ACID TRANSPORTER"/>
    <property type="match status" value="1"/>
</dbReference>